<dbReference type="InterPro" id="IPR011333">
    <property type="entry name" value="SKP1/BTB/POZ_sf"/>
</dbReference>
<accession>A0ABP1CIQ6</accession>
<evidence type="ECO:0000313" key="3">
    <source>
        <dbReference type="Proteomes" id="UP001497453"/>
    </source>
</evidence>
<feature type="region of interest" description="Disordered" evidence="1">
    <location>
        <begin position="218"/>
        <end position="282"/>
    </location>
</feature>
<evidence type="ECO:0008006" key="4">
    <source>
        <dbReference type="Google" id="ProtNLM"/>
    </source>
</evidence>
<reference evidence="3" key="1">
    <citation type="submission" date="2024-04" db="EMBL/GenBank/DDBJ databases">
        <authorList>
            <person name="Shaw F."/>
            <person name="Minotto A."/>
        </authorList>
    </citation>
    <scope>NUCLEOTIDE SEQUENCE [LARGE SCALE GENOMIC DNA]</scope>
</reference>
<evidence type="ECO:0000256" key="1">
    <source>
        <dbReference type="SAM" id="MobiDB-lite"/>
    </source>
</evidence>
<feature type="compositionally biased region" description="Basic and acidic residues" evidence="1">
    <location>
        <begin position="238"/>
        <end position="247"/>
    </location>
</feature>
<gene>
    <name evidence="2" type="ORF">GFSPODELE1_LOCUS363</name>
</gene>
<dbReference type="Proteomes" id="UP001497453">
    <property type="component" value="Chromosome 1"/>
</dbReference>
<evidence type="ECO:0000313" key="2">
    <source>
        <dbReference type="EMBL" id="CAL1694552.1"/>
    </source>
</evidence>
<organism evidence="2 3">
    <name type="scientific">Somion occarium</name>
    <dbReference type="NCBI Taxonomy" id="3059160"/>
    <lineage>
        <taxon>Eukaryota</taxon>
        <taxon>Fungi</taxon>
        <taxon>Dikarya</taxon>
        <taxon>Basidiomycota</taxon>
        <taxon>Agaricomycotina</taxon>
        <taxon>Agaricomycetes</taxon>
        <taxon>Polyporales</taxon>
        <taxon>Cerrenaceae</taxon>
        <taxon>Somion</taxon>
    </lineage>
</organism>
<sequence length="452" mass="51243">MAELERFPFVEQKMSMTVSFRINGVEDLLTHPTPSKPTAYFYPGYYLDVFSSCDKATGKGTISVFLKPQPGNIRLPVRLELSAWSLARTTRYQERHLNHQRYIHDTRGWRNFIAQDDYDKHETMRHENAILLEAKITCNLTPRKAHKPSFDVVYDHVTEKKPKREVTYKVYSGKTQTGRLCRPRTLYSSLDILEANGIDVYKLETTGLALVEDGTNKHRRPVLSPEGFAEDSDFEERSEDKDVHEDVGNDIALAATGSASKSQMDDDASTNVAPVPDDSEILSPPQEVREENVTITGAAADTWEAFLFWLYTGHIVFAPMKNGGARARRRSIDMHRTSHPRRPAPCSCKSILYIASKLDVDPLKQLALRHLENVLTEKTILKELFTPFTAKHEEVKTMEVVAVVKHWITIRDSQALKDKMDEIAEGKLPHAGRIMADLLIRAALTEKPQSPT</sequence>
<proteinExistence type="predicted"/>
<protein>
    <recommendedName>
        <fullName evidence="4">MATH domain-containing protein</fullName>
    </recommendedName>
</protein>
<dbReference type="EMBL" id="OZ037944">
    <property type="protein sequence ID" value="CAL1694552.1"/>
    <property type="molecule type" value="Genomic_DNA"/>
</dbReference>
<name>A0ABP1CIQ6_9APHY</name>
<feature type="compositionally biased region" description="Acidic residues" evidence="1">
    <location>
        <begin position="228"/>
        <end position="237"/>
    </location>
</feature>
<keyword evidence="3" id="KW-1185">Reference proteome</keyword>
<dbReference type="Gene3D" id="3.30.710.10">
    <property type="entry name" value="Potassium Channel Kv1.1, Chain A"/>
    <property type="match status" value="1"/>
</dbReference>